<protein>
    <submittedName>
        <fullName evidence="1">Uncharacterized protein</fullName>
    </submittedName>
</protein>
<organism evidence="1">
    <name type="scientific">Zea mays</name>
    <name type="common">Maize</name>
    <dbReference type="NCBI Taxonomy" id="4577"/>
    <lineage>
        <taxon>Eukaryota</taxon>
        <taxon>Viridiplantae</taxon>
        <taxon>Streptophyta</taxon>
        <taxon>Embryophyta</taxon>
        <taxon>Tracheophyta</taxon>
        <taxon>Spermatophyta</taxon>
        <taxon>Magnoliopsida</taxon>
        <taxon>Liliopsida</taxon>
        <taxon>Poales</taxon>
        <taxon>Poaceae</taxon>
        <taxon>PACMAD clade</taxon>
        <taxon>Panicoideae</taxon>
        <taxon>Andropogonodae</taxon>
        <taxon>Andropogoneae</taxon>
        <taxon>Tripsacinae</taxon>
        <taxon>Zea</taxon>
    </lineage>
</organism>
<comment type="caution">
    <text evidence="1">The sequence shown here is derived from an EMBL/GenBank/DDBJ whole genome shotgun (WGS) entry which is preliminary data.</text>
</comment>
<accession>A0A3L6FZJ0</accession>
<evidence type="ECO:0000313" key="1">
    <source>
        <dbReference type="EMBL" id="PWZ40345.1"/>
    </source>
</evidence>
<reference evidence="1" key="1">
    <citation type="journal article" date="2018" name="Nat. Genet.">
        <title>Extensive intraspecific gene order and gene structural variations between Mo17 and other maize genomes.</title>
        <authorList>
            <person name="Sun S."/>
            <person name="Zhou Y."/>
            <person name="Chen J."/>
            <person name="Shi J."/>
            <person name="Zhao H."/>
            <person name="Zhao H."/>
            <person name="Song W."/>
            <person name="Zhang M."/>
            <person name="Cui Y."/>
            <person name="Dong X."/>
            <person name="Liu H."/>
            <person name="Ma X."/>
            <person name="Jiao Y."/>
            <person name="Wang B."/>
            <person name="Wei X."/>
            <person name="Stein J.C."/>
            <person name="Glaubitz J.C."/>
            <person name="Lu F."/>
            <person name="Yu G."/>
            <person name="Liang C."/>
            <person name="Fengler K."/>
            <person name="Li B."/>
            <person name="Rafalski A."/>
            <person name="Schnable P.S."/>
            <person name="Ware D.H."/>
            <person name="Buckler E.S."/>
            <person name="Lai J."/>
        </authorList>
    </citation>
    <scope>NUCLEOTIDE SEQUENCE [LARGE SCALE GENOMIC DNA]</scope>
    <source>
        <tissue evidence="1">Seedling</tissue>
    </source>
</reference>
<gene>
    <name evidence="1" type="ORF">Zm00014a_003423</name>
</gene>
<proteinExistence type="predicted"/>
<name>A0A3L6FZJ0_MAIZE</name>
<sequence length="107" mass="10866">MEVGADRRRICLGTHGLTGALQGGGSRSVSSPLLECAMEMGHGEQVGGVLHAAMGELVGLLMEGAMEVAPRAAASCTERPAPVTDLEPTSTRAPAMCLMGKSSMVVG</sequence>
<dbReference type="AlphaFoldDB" id="A0A3L6FZJ0"/>
<dbReference type="Proteomes" id="UP000251960">
    <property type="component" value="Chromosome 2"/>
</dbReference>
<dbReference type="EMBL" id="NCVQ01000003">
    <property type="protein sequence ID" value="PWZ40345.1"/>
    <property type="molecule type" value="Genomic_DNA"/>
</dbReference>